<dbReference type="Gene3D" id="3.90.220.20">
    <property type="entry name" value="DNA methylase specificity domains"/>
    <property type="match status" value="2"/>
</dbReference>
<evidence type="ECO:0000256" key="1">
    <source>
        <dbReference type="ARBA" id="ARBA00010923"/>
    </source>
</evidence>
<sequence length="440" mass="49463">MAANSLVSGWQNVKLGDIIELKYGKSLPAKDRDNMEFPVYGSNGVVGEHSQPLVKTQGLIIGRKGSYGEVTLSEQPFFPIDTTYYVDELYGQPISYWYYLLKFLPLTQLNRSTAIPGLNREDAYFLEIQLPSLAEQKIIADKLDNLLAQVKSIKARLERIIEILKQFRQSVLAAAVSGKLTEEWRVAKGITIETWKYEAAKNVCEKVQSGSTPRENPFDQDGTVPFLKVYNIVDQKIDFDYKPQFITSETHSKGSCARSVAFPNDVLMNIVGPPLGKVAILTNQFPEWNLNQAITLFRVKKELLDHKYLYYVLCEGALVRNVMPETKGSVGQVNISLSQCREAILPVPSIEEQREVVLYIDKLLSNADVIDKYIQSALDRVNNLTQAILAKAFRGELTAEWREANPELISGENSAEALLERIKAERELAKLATKRGRGKA</sequence>
<dbReference type="Pfam" id="PF01420">
    <property type="entry name" value="Methylase_S"/>
    <property type="match status" value="2"/>
</dbReference>
<comment type="caution">
    <text evidence="5">The sequence shown here is derived from an EMBL/GenBank/DDBJ whole genome shotgun (WGS) entry which is preliminary data.</text>
</comment>
<reference evidence="5 6" key="1">
    <citation type="submission" date="2019-11" db="EMBL/GenBank/DDBJ databases">
        <authorList>
            <person name="An D."/>
        </authorList>
    </citation>
    <scope>NUCLEOTIDE SEQUENCE [LARGE SCALE GENOMIC DNA]</scope>
    <source>
        <strain evidence="5 6">YIM 103518</strain>
    </source>
</reference>
<dbReference type="PANTHER" id="PTHR43140">
    <property type="entry name" value="TYPE-1 RESTRICTION ENZYME ECOKI SPECIFICITY PROTEIN"/>
    <property type="match status" value="1"/>
</dbReference>
<name>A0A6L6GHN8_9GAMM</name>
<evidence type="ECO:0000313" key="6">
    <source>
        <dbReference type="Proteomes" id="UP000473854"/>
    </source>
</evidence>
<dbReference type="GO" id="GO:0003677">
    <property type="term" value="F:DNA binding"/>
    <property type="evidence" value="ECO:0007669"/>
    <property type="project" value="UniProtKB-KW"/>
</dbReference>
<dbReference type="AlphaFoldDB" id="A0A6L6GHN8"/>
<evidence type="ECO:0000256" key="3">
    <source>
        <dbReference type="ARBA" id="ARBA00023125"/>
    </source>
</evidence>
<dbReference type="PANTHER" id="PTHR43140:SF1">
    <property type="entry name" value="TYPE I RESTRICTION ENZYME ECOKI SPECIFICITY SUBUNIT"/>
    <property type="match status" value="1"/>
</dbReference>
<dbReference type="EMBL" id="WLYL01000021">
    <property type="protein sequence ID" value="MTD11344.1"/>
    <property type="molecule type" value="Genomic_DNA"/>
</dbReference>
<dbReference type="CDD" id="cd17267">
    <property type="entry name" value="RMtype1_S_EcoAO83I-TRD1-CR1_like"/>
    <property type="match status" value="1"/>
</dbReference>
<dbReference type="SUPFAM" id="SSF116734">
    <property type="entry name" value="DNA methylase specificity domain"/>
    <property type="match status" value="2"/>
</dbReference>
<protein>
    <recommendedName>
        <fullName evidence="4">Type I restriction modification DNA specificity domain-containing protein</fullName>
    </recommendedName>
</protein>
<comment type="similarity">
    <text evidence="1">Belongs to the type-I restriction system S methylase family.</text>
</comment>
<accession>A0A6L6GHN8</accession>
<dbReference type="InterPro" id="IPR044946">
    <property type="entry name" value="Restrct_endonuc_typeI_TRD_sf"/>
</dbReference>
<evidence type="ECO:0000313" key="5">
    <source>
        <dbReference type="EMBL" id="MTD11344.1"/>
    </source>
</evidence>
<proteinExistence type="inferred from homology"/>
<keyword evidence="3" id="KW-0238">DNA-binding</keyword>
<evidence type="ECO:0000259" key="4">
    <source>
        <dbReference type="Pfam" id="PF01420"/>
    </source>
</evidence>
<evidence type="ECO:0000256" key="2">
    <source>
        <dbReference type="ARBA" id="ARBA00022747"/>
    </source>
</evidence>
<gene>
    <name evidence="5" type="ORF">GIX10_07875</name>
</gene>
<dbReference type="RefSeq" id="WP_154772948.1">
    <property type="nucleotide sequence ID" value="NZ_WLYL01000021.1"/>
</dbReference>
<keyword evidence="2" id="KW-0680">Restriction system</keyword>
<feature type="domain" description="Type I restriction modification DNA specificity" evidence="4">
    <location>
        <begin position="8"/>
        <end position="160"/>
    </location>
</feature>
<dbReference type="Proteomes" id="UP000473854">
    <property type="component" value="Unassembled WGS sequence"/>
</dbReference>
<feature type="domain" description="Type I restriction modification DNA specificity" evidence="4">
    <location>
        <begin position="193"/>
        <end position="367"/>
    </location>
</feature>
<organism evidence="5 6">
    <name type="scientific">Acinetobacter faecalis</name>
    <dbReference type="NCBI Taxonomy" id="2665161"/>
    <lineage>
        <taxon>Bacteria</taxon>
        <taxon>Pseudomonadati</taxon>
        <taxon>Pseudomonadota</taxon>
        <taxon>Gammaproteobacteria</taxon>
        <taxon>Moraxellales</taxon>
        <taxon>Moraxellaceae</taxon>
        <taxon>Acinetobacter</taxon>
    </lineage>
</organism>
<dbReference type="GO" id="GO:0009307">
    <property type="term" value="P:DNA restriction-modification system"/>
    <property type="evidence" value="ECO:0007669"/>
    <property type="project" value="UniProtKB-KW"/>
</dbReference>
<dbReference type="InterPro" id="IPR051212">
    <property type="entry name" value="Type-I_RE_S_subunit"/>
</dbReference>
<dbReference type="InterPro" id="IPR000055">
    <property type="entry name" value="Restrct_endonuc_typeI_TRD"/>
</dbReference>